<evidence type="ECO:0008006" key="4">
    <source>
        <dbReference type="Google" id="ProtNLM"/>
    </source>
</evidence>
<dbReference type="AlphaFoldDB" id="A0A7C8IMV9"/>
<evidence type="ECO:0000313" key="2">
    <source>
        <dbReference type="EMBL" id="KAF2964425.1"/>
    </source>
</evidence>
<keyword evidence="3" id="KW-1185">Reference proteome</keyword>
<dbReference type="Proteomes" id="UP000481858">
    <property type="component" value="Unassembled WGS sequence"/>
</dbReference>
<comment type="caution">
    <text evidence="2">The sequence shown here is derived from an EMBL/GenBank/DDBJ whole genome shotgun (WGS) entry which is preliminary data.</text>
</comment>
<keyword evidence="1" id="KW-0472">Membrane</keyword>
<accession>A0A7C8IMV9</accession>
<reference evidence="2 3" key="1">
    <citation type="submission" date="2019-12" db="EMBL/GenBank/DDBJ databases">
        <title>Draft genome sequence of the ascomycete Xylaria multiplex DSM 110363.</title>
        <authorList>
            <person name="Buettner E."/>
            <person name="Kellner H."/>
        </authorList>
    </citation>
    <scope>NUCLEOTIDE SEQUENCE [LARGE SCALE GENOMIC DNA]</scope>
    <source>
        <strain evidence="2 3">DSM 110363</strain>
    </source>
</reference>
<protein>
    <recommendedName>
        <fullName evidence="4">Mitochondrial adapter protein MCP1 transmembrane domain-containing protein</fullName>
    </recommendedName>
</protein>
<organism evidence="2 3">
    <name type="scientific">Xylaria multiplex</name>
    <dbReference type="NCBI Taxonomy" id="323545"/>
    <lineage>
        <taxon>Eukaryota</taxon>
        <taxon>Fungi</taxon>
        <taxon>Dikarya</taxon>
        <taxon>Ascomycota</taxon>
        <taxon>Pezizomycotina</taxon>
        <taxon>Sordariomycetes</taxon>
        <taxon>Xylariomycetidae</taxon>
        <taxon>Xylariales</taxon>
        <taxon>Xylariaceae</taxon>
        <taxon>Xylaria</taxon>
    </lineage>
</organism>
<name>A0A7C8IMV9_9PEZI</name>
<sequence length="172" mass="18953">MSAIVFLRVAPLLAATSSLTFTICEDMFIRPLVTYRPDLRPHANRILPAHGQWIWGGLSIIFSMYPISIATAAANLAARDDMVDIMGFGTRQRIAAGFYAAGLLFSVLHFPFGKRAMHLLWTIRNDKNNDDDIKGDNSALMAAWLRVNAVRGLVADFPGWACYLVALVVGTI</sequence>
<feature type="transmembrane region" description="Helical" evidence="1">
    <location>
        <begin position="94"/>
        <end position="112"/>
    </location>
</feature>
<evidence type="ECO:0000313" key="3">
    <source>
        <dbReference type="Proteomes" id="UP000481858"/>
    </source>
</evidence>
<dbReference type="EMBL" id="WUBL01000151">
    <property type="protein sequence ID" value="KAF2964425.1"/>
    <property type="molecule type" value="Genomic_DNA"/>
</dbReference>
<keyword evidence="1" id="KW-0812">Transmembrane</keyword>
<evidence type="ECO:0000256" key="1">
    <source>
        <dbReference type="SAM" id="Phobius"/>
    </source>
</evidence>
<gene>
    <name evidence="2" type="ORF">GQX73_g9128</name>
</gene>
<proteinExistence type="predicted"/>
<dbReference type="InParanoid" id="A0A7C8IMV9"/>
<dbReference type="OrthoDB" id="1523883at2759"/>
<feature type="transmembrane region" description="Helical" evidence="1">
    <location>
        <begin position="53"/>
        <end position="74"/>
    </location>
</feature>
<keyword evidence="1" id="KW-1133">Transmembrane helix</keyword>